<dbReference type="InterPro" id="IPR000180">
    <property type="entry name" value="Dipep_AS"/>
</dbReference>
<keyword evidence="1" id="KW-0224">Dipeptidase</keyword>
<protein>
    <recommendedName>
        <fullName evidence="1">Dipeptidase</fullName>
        <ecNumber evidence="1">3.4.13.19</ecNumber>
    </recommendedName>
</protein>
<dbReference type="EC" id="3.4.13.19" evidence="1"/>
<comment type="subunit">
    <text evidence="1">Homodimer; disulfide-linked.</text>
</comment>
<evidence type="ECO:0000313" key="3">
    <source>
        <dbReference type="EnsemblMetazoa" id="BGLB004548-PC"/>
    </source>
</evidence>
<keyword evidence="1" id="KW-0645">Protease</keyword>
<dbReference type="Pfam" id="PF01244">
    <property type="entry name" value="Peptidase_M19"/>
    <property type="match status" value="1"/>
</dbReference>
<dbReference type="Proteomes" id="UP000076420">
    <property type="component" value="Unassembled WGS sequence"/>
</dbReference>
<sequence length="231" mass="25691">MIVASSSYSKKKIAIGAVILCVGIVALGLGFGLGLRSTEDNTLSRQERAEDILSRVPLVDGHNDLAYQYRKMKNNSVNTVDLYTWSDIHSSVPKLRQGKLGAQFWAAYTDCNTQYKDAVRISMEQVDTIKRFVARYPEVFQFVTSAQGILDAFSAGKIGSLIGLEGGHSIDSSLGNLRIFYELGVRYMTLTHSCNTPWADNWKADNNNTYQFDGLTQFGEVGKYSIILCIY</sequence>
<dbReference type="PROSITE" id="PS00869">
    <property type="entry name" value="RENAL_DIPEPTIDASE_1"/>
    <property type="match status" value="1"/>
</dbReference>
<dbReference type="KEGG" id="bgt:106059428"/>
<dbReference type="PANTHER" id="PTHR10443:SF12">
    <property type="entry name" value="DIPEPTIDASE"/>
    <property type="match status" value="1"/>
</dbReference>
<dbReference type="SUPFAM" id="SSF51556">
    <property type="entry name" value="Metallo-dependent hydrolases"/>
    <property type="match status" value="1"/>
</dbReference>
<dbReference type="EnsemblMetazoa" id="BGLB004548-RC">
    <property type="protein sequence ID" value="BGLB004548-PC"/>
    <property type="gene ID" value="BGLB004548"/>
</dbReference>
<dbReference type="GO" id="GO:0070573">
    <property type="term" value="F:metallodipeptidase activity"/>
    <property type="evidence" value="ECO:0007669"/>
    <property type="project" value="InterPro"/>
</dbReference>
<dbReference type="AlphaFoldDB" id="A0A2C9JLV9"/>
<keyword evidence="1" id="KW-1015">Disulfide bond</keyword>
<name>A0A2C9JLV9_BIOGL</name>
<comment type="similarity">
    <text evidence="1">Belongs to the metallo-dependent hydrolases superfamily. Peptidase M19 family.</text>
</comment>
<dbReference type="PROSITE" id="PS51365">
    <property type="entry name" value="RENAL_DIPEPTIDASE_2"/>
    <property type="match status" value="1"/>
</dbReference>
<keyword evidence="1" id="KW-0378">Hydrolase</keyword>
<feature type="transmembrane region" description="Helical" evidence="2">
    <location>
        <begin position="12"/>
        <end position="35"/>
    </location>
</feature>
<dbReference type="GO" id="GO:0046872">
    <property type="term" value="F:metal ion binding"/>
    <property type="evidence" value="ECO:0007669"/>
    <property type="project" value="UniProtKB-UniRule"/>
</dbReference>
<gene>
    <name evidence="3" type="primary">106059428</name>
</gene>
<dbReference type="VEuPathDB" id="VectorBase:BGLAX_036062"/>
<keyword evidence="2" id="KW-0812">Transmembrane</keyword>
<dbReference type="PANTHER" id="PTHR10443">
    <property type="entry name" value="MICROSOMAL DIPEPTIDASE"/>
    <property type="match status" value="1"/>
</dbReference>
<dbReference type="EnsemblMetazoa" id="BGLB004548-RD">
    <property type="protein sequence ID" value="BGLB004548-PD"/>
    <property type="gene ID" value="BGLB004548"/>
</dbReference>
<keyword evidence="1" id="KW-0479">Metal-binding</keyword>
<dbReference type="InterPro" id="IPR032466">
    <property type="entry name" value="Metal_Hydrolase"/>
</dbReference>
<evidence type="ECO:0000313" key="4">
    <source>
        <dbReference type="Proteomes" id="UP000076420"/>
    </source>
</evidence>
<accession>A0A2C9JLV9</accession>
<comment type="catalytic activity">
    <reaction evidence="1">
        <text>an L-aminoacyl-L-amino acid + H2O = 2 an L-alpha-amino acid</text>
        <dbReference type="Rhea" id="RHEA:48940"/>
        <dbReference type="ChEBI" id="CHEBI:15377"/>
        <dbReference type="ChEBI" id="CHEBI:59869"/>
        <dbReference type="ChEBI" id="CHEBI:77460"/>
        <dbReference type="EC" id="3.4.13.19"/>
    </reaction>
</comment>
<organism evidence="3 4">
    <name type="scientific">Biomphalaria glabrata</name>
    <name type="common">Bloodfluke planorb</name>
    <name type="synonym">Freshwater snail</name>
    <dbReference type="NCBI Taxonomy" id="6526"/>
    <lineage>
        <taxon>Eukaryota</taxon>
        <taxon>Metazoa</taxon>
        <taxon>Spiralia</taxon>
        <taxon>Lophotrochozoa</taxon>
        <taxon>Mollusca</taxon>
        <taxon>Gastropoda</taxon>
        <taxon>Heterobranchia</taxon>
        <taxon>Euthyneura</taxon>
        <taxon>Panpulmonata</taxon>
        <taxon>Hygrophila</taxon>
        <taxon>Lymnaeoidea</taxon>
        <taxon>Planorbidae</taxon>
        <taxon>Biomphalaria</taxon>
    </lineage>
</organism>
<dbReference type="VEuPathDB" id="VectorBase:BGLB004548"/>
<comment type="subcellular location">
    <subcellularLocation>
        <location evidence="1">Membrane</location>
        <topology evidence="1">Lipid-anchor</topology>
        <topology evidence="1">GPI-anchor</topology>
    </subcellularLocation>
</comment>
<keyword evidence="1" id="KW-0449">Lipoprotein</keyword>
<keyword evidence="1" id="KW-0862">Zinc</keyword>
<evidence type="ECO:0000256" key="2">
    <source>
        <dbReference type="SAM" id="Phobius"/>
    </source>
</evidence>
<dbReference type="InterPro" id="IPR008257">
    <property type="entry name" value="Pept_M19"/>
</dbReference>
<keyword evidence="1" id="KW-0482">Metalloprotease</keyword>
<dbReference type="GO" id="GO:0006508">
    <property type="term" value="P:proteolysis"/>
    <property type="evidence" value="ECO:0007669"/>
    <property type="project" value="UniProtKB-KW"/>
</dbReference>
<dbReference type="STRING" id="6526.A0A2C9JLV9"/>
<proteinExistence type="inferred from homology"/>
<keyword evidence="1" id="KW-0325">Glycoprotein</keyword>
<keyword evidence="2" id="KW-1133">Transmembrane helix</keyword>
<dbReference type="EnsemblMetazoa" id="BGLB004548-RB">
    <property type="protein sequence ID" value="BGLB004548-PB"/>
    <property type="gene ID" value="BGLB004548"/>
</dbReference>
<keyword evidence="2" id="KW-0472">Membrane</keyword>
<reference evidence="3" key="1">
    <citation type="submission" date="2020-05" db="UniProtKB">
        <authorList>
            <consortium name="EnsemblMetazoa"/>
        </authorList>
    </citation>
    <scope>IDENTIFICATION</scope>
    <source>
        <strain evidence="3">BB02</strain>
    </source>
</reference>
<evidence type="ECO:0000256" key="1">
    <source>
        <dbReference type="RuleBase" id="RU341113"/>
    </source>
</evidence>
<dbReference type="Gene3D" id="3.20.20.140">
    <property type="entry name" value="Metal-dependent hydrolases"/>
    <property type="match status" value="1"/>
</dbReference>
<comment type="cofactor">
    <cofactor evidence="1">
        <name>Zn(2+)</name>
        <dbReference type="ChEBI" id="CHEBI:29105"/>
    </cofactor>
</comment>
<dbReference type="GO" id="GO:0098552">
    <property type="term" value="C:side of membrane"/>
    <property type="evidence" value="ECO:0007669"/>
    <property type="project" value="UniProtKB-KW"/>
</dbReference>
<dbReference type="OrthoDB" id="445695at2759"/>
<keyword evidence="1" id="KW-0336">GPI-anchor</keyword>